<organism evidence="2 3">
    <name type="scientific">Myroides albus</name>
    <dbReference type="NCBI Taxonomy" id="2562892"/>
    <lineage>
        <taxon>Bacteria</taxon>
        <taxon>Pseudomonadati</taxon>
        <taxon>Bacteroidota</taxon>
        <taxon>Flavobacteriia</taxon>
        <taxon>Flavobacteriales</taxon>
        <taxon>Flavobacteriaceae</taxon>
        <taxon>Myroides</taxon>
    </lineage>
</organism>
<dbReference type="InterPro" id="IPR018633">
    <property type="entry name" value="DUF2357"/>
</dbReference>
<evidence type="ECO:0000259" key="1">
    <source>
        <dbReference type="Pfam" id="PF09823"/>
    </source>
</evidence>
<proteinExistence type="predicted"/>
<dbReference type="EMBL" id="WMJX01000031">
    <property type="protein sequence ID" value="MTG98823.1"/>
    <property type="molecule type" value="Genomic_DNA"/>
</dbReference>
<sequence length="777" mass="90075">MDLLVMQKLNFEYKKIDILSIPILDGVVLEIVTDSSDKLYLLDTEEAMDYGVKPYLIAEGHYYEYELVGSTEYELVCSVKSIVRQSKRQSNRGRLEPNYYVGVLRLFVKHTASEVVVKEIDVEVLATKFDKDLDTSYRTNYRQMLEDITDVCTDLLMEVEAPVYQSYDVDYNSNAQSLYQRFCFVKSFIDSSEFEEALLQVFNNPSTKWDEENELQPISRVKRIGSKEIRQFTSSSQRIQLDNVHPLSRVIPSLPQKIYLGHKKESYDTPENRFVKFVLSVFVNFIEHCHRVFSKYNKSFAAEEALLLGKHIRQLASHSFFDTIQEAQSLKLNSPTLQKRAGYREVLNRWLQFELASQLTWEGGDDVYEGGKKNIAQLYEYWIFFQLKQLVCDKFGLEFNSSDLIKVDKDGLQVILKEGRALDIKGRSTVKSRNLCIRFSYNRSFRGGTDDMTKAGSWTTTLRPDYTLSIWPSVFKESEAEKEDAIVHIHFDAKYKIQDFQKDVVEVGTEEEVKEEERKGTFKNVDLLKMHAYKDAIRRTGGAYILYPGSNQKRFEGFHEILPGLGAFSICPSKENTGIKELAGFIDKVIEHLIDRTSQRERIVNNSYQILNEERTVYETKGVLPPYFDRNKVDIKGTKVLVGYCKSDKHLEWYLDKGLYNFRIGDAKGAVDLKFVIEAEYLLLREAGELQASKLFKIDRTRSYDYYSHQKIKGLGYPVNSRAKDYLMVAFDEVIDFNGLIFDYMAMSEYEKNSNPVGLPFVVTLEDLFKVRVLLEE</sequence>
<evidence type="ECO:0000313" key="3">
    <source>
        <dbReference type="Proteomes" id="UP000438760"/>
    </source>
</evidence>
<dbReference type="Pfam" id="PF09823">
    <property type="entry name" value="DUF2357"/>
    <property type="match status" value="1"/>
</dbReference>
<feature type="domain" description="DUF2357" evidence="1">
    <location>
        <begin position="93"/>
        <end position="350"/>
    </location>
</feature>
<accession>A0A6I3LKI3</accession>
<comment type="caution">
    <text evidence="2">The sequence shown here is derived from an EMBL/GenBank/DDBJ whole genome shotgun (WGS) entry which is preliminary data.</text>
</comment>
<dbReference type="Pfam" id="PF04411">
    <property type="entry name" value="PDDEXK_7"/>
    <property type="match status" value="1"/>
</dbReference>
<evidence type="ECO:0000313" key="2">
    <source>
        <dbReference type="EMBL" id="MTG98823.1"/>
    </source>
</evidence>
<keyword evidence="3" id="KW-1185">Reference proteome</keyword>
<gene>
    <name evidence="2" type="ORF">GJV76_11890</name>
</gene>
<dbReference type="OrthoDB" id="32195at2"/>
<name>A0A6I3LKI3_9FLAO</name>
<dbReference type="InterPro" id="IPR007505">
    <property type="entry name" value="PDDEXK_7"/>
</dbReference>
<protein>
    <submittedName>
        <fullName evidence="2">DUF2357 domain-containing protein</fullName>
    </submittedName>
</protein>
<reference evidence="2 3" key="1">
    <citation type="submission" date="2019-11" db="EMBL/GenBank/DDBJ databases">
        <title>Genome of Strain BIT-d1.</title>
        <authorList>
            <person name="Yang Y."/>
        </authorList>
    </citation>
    <scope>NUCLEOTIDE SEQUENCE [LARGE SCALE GENOMIC DNA]</scope>
    <source>
        <strain evidence="2 3">BIT-d1</strain>
    </source>
</reference>
<dbReference type="RefSeq" id="WP_155092839.1">
    <property type="nucleotide sequence ID" value="NZ_WMJX01000031.1"/>
</dbReference>
<dbReference type="Proteomes" id="UP000438760">
    <property type="component" value="Unassembled WGS sequence"/>
</dbReference>
<dbReference type="AlphaFoldDB" id="A0A6I3LKI3"/>